<organism evidence="2 3">
    <name type="scientific">Phyllosticta citrichinensis</name>
    <dbReference type="NCBI Taxonomy" id="1130410"/>
    <lineage>
        <taxon>Eukaryota</taxon>
        <taxon>Fungi</taxon>
        <taxon>Dikarya</taxon>
        <taxon>Ascomycota</taxon>
        <taxon>Pezizomycotina</taxon>
        <taxon>Dothideomycetes</taxon>
        <taxon>Dothideomycetes incertae sedis</taxon>
        <taxon>Botryosphaeriales</taxon>
        <taxon>Phyllostictaceae</taxon>
        <taxon>Phyllosticta</taxon>
    </lineage>
</organism>
<gene>
    <name evidence="2" type="ORF">IWX90DRAFT_127427</name>
</gene>
<evidence type="ECO:0000313" key="2">
    <source>
        <dbReference type="EMBL" id="KAK8175948.1"/>
    </source>
</evidence>
<name>A0ABR1Y4I5_9PEZI</name>
<dbReference type="EMBL" id="JBBWUH010000002">
    <property type="protein sequence ID" value="KAK8175948.1"/>
    <property type="molecule type" value="Genomic_DNA"/>
</dbReference>
<sequence length="269" mass="29789">MHRCLDSWFAPRPLLHACSLPLRLTGPFRLDGPDSTRPDPTLSNNQEPSHPRPIASRFRHLDKPTAFRRRISSAATVPYAWLTCFPLFPGPSRSTYPEIAARVPPRKESRPQLPPGYRQTYHRCPWLTNLSPQPSPPPPPPPPLPSTSSSLILPPPCFVLHVPTKPTCRQATRSSPSSPIACRRCDVVRLFCARWSSAIAPCGPRGARYLAATRSPGYSKYLPVLTTVLLFLPPPPPPPLLLLRVHFSPTASSKLTDAKKSHISLLRPA</sequence>
<accession>A0ABR1Y4I5</accession>
<proteinExistence type="predicted"/>
<reference evidence="2 3" key="1">
    <citation type="journal article" date="2022" name="G3 (Bethesda)">
        <title>Enemy or ally: a genomic approach to elucidate the lifestyle of Phyllosticta citrichinaensis.</title>
        <authorList>
            <person name="Buijs V.A."/>
            <person name="Groenewald J.Z."/>
            <person name="Haridas S."/>
            <person name="LaButti K.M."/>
            <person name="Lipzen A."/>
            <person name="Martin F.M."/>
            <person name="Barry K."/>
            <person name="Grigoriev I.V."/>
            <person name="Crous P.W."/>
            <person name="Seidl M.F."/>
        </authorList>
    </citation>
    <scope>NUCLEOTIDE SEQUENCE [LARGE SCALE GENOMIC DNA]</scope>
    <source>
        <strain evidence="2 3">CBS 129764</strain>
    </source>
</reference>
<protein>
    <submittedName>
        <fullName evidence="2">Uncharacterized protein</fullName>
    </submittedName>
</protein>
<evidence type="ECO:0000256" key="1">
    <source>
        <dbReference type="SAM" id="MobiDB-lite"/>
    </source>
</evidence>
<keyword evidence="3" id="KW-1185">Reference proteome</keyword>
<evidence type="ECO:0000313" key="3">
    <source>
        <dbReference type="Proteomes" id="UP001456524"/>
    </source>
</evidence>
<feature type="region of interest" description="Disordered" evidence="1">
    <location>
        <begin position="29"/>
        <end position="55"/>
    </location>
</feature>
<comment type="caution">
    <text evidence="2">The sequence shown here is derived from an EMBL/GenBank/DDBJ whole genome shotgun (WGS) entry which is preliminary data.</text>
</comment>
<dbReference type="Proteomes" id="UP001456524">
    <property type="component" value="Unassembled WGS sequence"/>
</dbReference>